<reference evidence="10 11" key="1">
    <citation type="submission" date="2018-06" db="EMBL/GenBank/DDBJ databases">
        <authorList>
            <consortium name="Pathogen Informatics"/>
            <person name="Doyle S."/>
        </authorList>
    </citation>
    <scope>NUCLEOTIDE SEQUENCE [LARGE SCALE GENOMIC DNA]</scope>
    <source>
        <strain evidence="10 11">NCTC4824</strain>
    </source>
</reference>
<dbReference type="PANTHER" id="PTHR30614:SF0">
    <property type="entry name" value="L-CYSTINE TRANSPORT SYSTEM PERMEASE PROTEIN TCYL"/>
    <property type="match status" value="1"/>
</dbReference>
<gene>
    <name evidence="10" type="primary">tcyL_2</name>
    <name evidence="10" type="ORF">NCTC4824_01034</name>
</gene>
<feature type="transmembrane region" description="Helical" evidence="8">
    <location>
        <begin position="16"/>
        <end position="41"/>
    </location>
</feature>
<dbReference type="GO" id="GO:0043190">
    <property type="term" value="C:ATP-binding cassette (ABC) transporter complex"/>
    <property type="evidence" value="ECO:0007669"/>
    <property type="project" value="InterPro"/>
</dbReference>
<feature type="transmembrane region" description="Helical" evidence="8">
    <location>
        <begin position="150"/>
        <end position="178"/>
    </location>
</feature>
<dbReference type="Pfam" id="PF00528">
    <property type="entry name" value="BPD_transp_1"/>
    <property type="match status" value="1"/>
</dbReference>
<keyword evidence="7 8" id="KW-0472">Membrane</keyword>
<dbReference type="InterPro" id="IPR043429">
    <property type="entry name" value="ArtM/GltK/GlnP/TcyL/YhdX-like"/>
</dbReference>
<feature type="domain" description="ABC transmembrane type-1" evidence="9">
    <location>
        <begin position="16"/>
        <end position="218"/>
    </location>
</feature>
<evidence type="ECO:0000256" key="4">
    <source>
        <dbReference type="ARBA" id="ARBA00022692"/>
    </source>
</evidence>
<feature type="transmembrane region" description="Helical" evidence="8">
    <location>
        <begin position="198"/>
        <end position="218"/>
    </location>
</feature>
<evidence type="ECO:0000256" key="8">
    <source>
        <dbReference type="RuleBase" id="RU363032"/>
    </source>
</evidence>
<evidence type="ECO:0000259" key="9">
    <source>
        <dbReference type="PROSITE" id="PS50928"/>
    </source>
</evidence>
<dbReference type="SUPFAM" id="SSF161098">
    <property type="entry name" value="MetI-like"/>
    <property type="match status" value="1"/>
</dbReference>
<evidence type="ECO:0000256" key="5">
    <source>
        <dbReference type="ARBA" id="ARBA00022970"/>
    </source>
</evidence>
<proteinExistence type="inferred from homology"/>
<keyword evidence="3" id="KW-1003">Cell membrane</keyword>
<keyword evidence="4 8" id="KW-0812">Transmembrane</keyword>
<evidence type="ECO:0000313" key="11">
    <source>
        <dbReference type="Proteomes" id="UP000249134"/>
    </source>
</evidence>
<dbReference type="GO" id="GO:0022857">
    <property type="term" value="F:transmembrane transporter activity"/>
    <property type="evidence" value="ECO:0007669"/>
    <property type="project" value="InterPro"/>
</dbReference>
<dbReference type="GO" id="GO:0006865">
    <property type="term" value="P:amino acid transport"/>
    <property type="evidence" value="ECO:0007669"/>
    <property type="project" value="UniProtKB-KW"/>
</dbReference>
<dbReference type="EMBL" id="LS483476">
    <property type="protein sequence ID" value="SQI53683.1"/>
    <property type="molecule type" value="Genomic_DNA"/>
</dbReference>
<dbReference type="PANTHER" id="PTHR30614">
    <property type="entry name" value="MEMBRANE COMPONENT OF AMINO ACID ABC TRANSPORTER"/>
    <property type="match status" value="1"/>
</dbReference>
<dbReference type="PROSITE" id="PS50928">
    <property type="entry name" value="ABC_TM1"/>
    <property type="match status" value="1"/>
</dbReference>
<evidence type="ECO:0000313" key="10">
    <source>
        <dbReference type="EMBL" id="SQI53683.1"/>
    </source>
</evidence>
<dbReference type="AlphaFoldDB" id="A0A2X4VRR8"/>
<comment type="similarity">
    <text evidence="8">Belongs to the binding-protein-dependent transport system permease family.</text>
</comment>
<organism evidence="10 11">
    <name type="scientific">Lederbergia lenta</name>
    <name type="common">Bacillus lentus</name>
    <dbReference type="NCBI Taxonomy" id="1467"/>
    <lineage>
        <taxon>Bacteria</taxon>
        <taxon>Bacillati</taxon>
        <taxon>Bacillota</taxon>
        <taxon>Bacilli</taxon>
        <taxon>Bacillales</taxon>
        <taxon>Bacillaceae</taxon>
        <taxon>Lederbergia</taxon>
    </lineage>
</organism>
<dbReference type="InterPro" id="IPR000515">
    <property type="entry name" value="MetI-like"/>
</dbReference>
<dbReference type="STRING" id="1348624.GCA_001591545_00133"/>
<dbReference type="InterPro" id="IPR010065">
    <property type="entry name" value="AA_ABC_transptr_permease_3TM"/>
</dbReference>
<keyword evidence="6 8" id="KW-1133">Transmembrane helix</keyword>
<comment type="subcellular location">
    <subcellularLocation>
        <location evidence="1 8">Cell membrane</location>
        <topology evidence="1 8">Multi-pass membrane protein</topology>
    </subcellularLocation>
</comment>
<dbReference type="Proteomes" id="UP000249134">
    <property type="component" value="Chromosome 1"/>
</dbReference>
<dbReference type="NCBIfam" id="TIGR01726">
    <property type="entry name" value="HEQRo_perm_3TM"/>
    <property type="match status" value="1"/>
</dbReference>
<feature type="transmembrane region" description="Helical" evidence="8">
    <location>
        <begin position="62"/>
        <end position="79"/>
    </location>
</feature>
<accession>A0A2X4VRR8</accession>
<dbReference type="KEGG" id="blen:NCTC4824_01034"/>
<keyword evidence="5" id="KW-0029">Amino-acid transport</keyword>
<keyword evidence="11" id="KW-1185">Reference proteome</keyword>
<dbReference type="CDD" id="cd06261">
    <property type="entry name" value="TM_PBP2"/>
    <property type="match status" value="1"/>
</dbReference>
<feature type="transmembrane region" description="Helical" evidence="8">
    <location>
        <begin position="91"/>
        <end position="108"/>
    </location>
</feature>
<evidence type="ECO:0000256" key="6">
    <source>
        <dbReference type="ARBA" id="ARBA00022989"/>
    </source>
</evidence>
<evidence type="ECO:0000256" key="1">
    <source>
        <dbReference type="ARBA" id="ARBA00004651"/>
    </source>
</evidence>
<dbReference type="InterPro" id="IPR035906">
    <property type="entry name" value="MetI-like_sf"/>
</dbReference>
<evidence type="ECO:0000256" key="2">
    <source>
        <dbReference type="ARBA" id="ARBA00022448"/>
    </source>
</evidence>
<dbReference type="RefSeq" id="WP_066135994.1">
    <property type="nucleotide sequence ID" value="NZ_CBCSGM010000001.1"/>
</dbReference>
<sequence>MHGFDLTNIIRYYPDILPYLAITFLVVIFSMLFGVIFGFLIAMAKLSKNKILNVLGNGYTNILRCTPSIILLFLVYYGLPEIIQALFGVDINHIYKGIFVIITLALLFSSNMAEVMRSAYESVDKGQFEAGVSIGLNNVQTFIRILLPQCFVIALPNLGNAVIALFQEGALAFTIGFIDMMGKTNLIVSLNYGSHAREIYISLALIYWAISIIIEKGMAKFERIYKERILAKTV</sequence>
<dbReference type="Gene3D" id="1.10.3720.10">
    <property type="entry name" value="MetI-like"/>
    <property type="match status" value="1"/>
</dbReference>
<keyword evidence="2 8" id="KW-0813">Transport</keyword>
<name>A0A2X4VRR8_LEDLE</name>
<protein>
    <submittedName>
        <fullName evidence="10">Sulfur-containing amino acid ABC transporter permease TcyL</fullName>
    </submittedName>
</protein>
<evidence type="ECO:0000256" key="3">
    <source>
        <dbReference type="ARBA" id="ARBA00022475"/>
    </source>
</evidence>
<evidence type="ECO:0000256" key="7">
    <source>
        <dbReference type="ARBA" id="ARBA00023136"/>
    </source>
</evidence>